<dbReference type="Proteomes" id="UP000823674">
    <property type="component" value="Chromosome A10"/>
</dbReference>
<feature type="region of interest" description="Disordered" evidence="1">
    <location>
        <begin position="39"/>
        <end position="86"/>
    </location>
</feature>
<keyword evidence="3" id="KW-1185">Reference proteome</keyword>
<dbReference type="EMBL" id="JADBGQ010000010">
    <property type="protein sequence ID" value="KAG5375420.1"/>
    <property type="molecule type" value="Genomic_DNA"/>
</dbReference>
<feature type="compositionally biased region" description="Pro residues" evidence="1">
    <location>
        <begin position="169"/>
        <end position="184"/>
    </location>
</feature>
<feature type="region of interest" description="Disordered" evidence="1">
    <location>
        <begin position="168"/>
        <end position="221"/>
    </location>
</feature>
<protein>
    <submittedName>
        <fullName evidence="2">Uncharacterized protein</fullName>
    </submittedName>
</protein>
<accession>A0ABQ7KLM3</accession>
<organism evidence="2 3">
    <name type="scientific">Brassica rapa subsp. trilocularis</name>
    <dbReference type="NCBI Taxonomy" id="1813537"/>
    <lineage>
        <taxon>Eukaryota</taxon>
        <taxon>Viridiplantae</taxon>
        <taxon>Streptophyta</taxon>
        <taxon>Embryophyta</taxon>
        <taxon>Tracheophyta</taxon>
        <taxon>Spermatophyta</taxon>
        <taxon>Magnoliopsida</taxon>
        <taxon>eudicotyledons</taxon>
        <taxon>Gunneridae</taxon>
        <taxon>Pentapetalae</taxon>
        <taxon>rosids</taxon>
        <taxon>malvids</taxon>
        <taxon>Brassicales</taxon>
        <taxon>Brassicaceae</taxon>
        <taxon>Brassiceae</taxon>
        <taxon>Brassica</taxon>
    </lineage>
</organism>
<gene>
    <name evidence="2" type="primary">A10g502390.1_BraROA</name>
    <name evidence="2" type="ORF">IGI04_040016</name>
</gene>
<evidence type="ECO:0000256" key="1">
    <source>
        <dbReference type="SAM" id="MobiDB-lite"/>
    </source>
</evidence>
<reference evidence="2 3" key="1">
    <citation type="submission" date="2021-03" db="EMBL/GenBank/DDBJ databases">
        <authorList>
            <person name="King G.J."/>
            <person name="Bancroft I."/>
            <person name="Baten A."/>
            <person name="Bloomfield J."/>
            <person name="Borpatragohain P."/>
            <person name="He Z."/>
            <person name="Irish N."/>
            <person name="Irwin J."/>
            <person name="Liu K."/>
            <person name="Mauleon R.P."/>
            <person name="Moore J."/>
            <person name="Morris R."/>
            <person name="Ostergaard L."/>
            <person name="Wang B."/>
            <person name="Wells R."/>
        </authorList>
    </citation>
    <scope>NUCLEOTIDE SEQUENCE [LARGE SCALE GENOMIC DNA]</scope>
    <source>
        <strain evidence="2">R-o-18</strain>
        <tissue evidence="2">Leaf</tissue>
    </source>
</reference>
<feature type="compositionally biased region" description="Polar residues" evidence="1">
    <location>
        <begin position="47"/>
        <end position="86"/>
    </location>
</feature>
<name>A0ABQ7KLM3_BRACM</name>
<feature type="compositionally biased region" description="Basic and acidic residues" evidence="1">
    <location>
        <begin position="211"/>
        <end position="221"/>
    </location>
</feature>
<comment type="caution">
    <text evidence="2">The sequence shown here is derived from an EMBL/GenBank/DDBJ whole genome shotgun (WGS) entry which is preliminary data.</text>
</comment>
<sequence length="818" mass="92287">MSSNISCMQQSGIYRCMPSGTRSNKEKDLLFSDDPAHLERTIRRGQRSTSLDATTSSSIDTHNQPSTDNRPSSSIDPNRSTTIDTIPCTSIDTVSSKMVNIIILTQDENGNLYDHAGHLRNATGQKIDAQGTSESDVDRHNTPPIDRQAPLTYRVRLPSIYEDYINALRPPPKPLANPPEPKPNPLNSSPESVPEEQESEGRRLRKRKEKIPKNLKREANDKEMDGFTKRVLRISIEKPFDEAYFTHRLWMFFRETKVTEEDIRKMFHQVREKMKHRITLTKKSDPGKFAIPCVVKGVEFPHSMCDTGASRKVINSVDYGKELGFIGACHCGAEYESEYETEYSESIDTPTFPSIDSNESTVTDDRNNTSLDVMHPVDHFASPNHCYQHFAFQPPSKRGHDDYSIGSWADSGFHESFAVDTVITSPNEEQTEEYDEDYWKERAIEMSLQDERLETHKFTNTFPTSFDAVHSTSVDTHPRPAKQPLTSIDTHKGTSIDIRAATKIQEQENIPSPTRFIDTYINRFAPPKPPTHIRANTQAKKMNTLPSTSIEKSMKSNHLKNKSSAEIILPSIDVTVSTSIDTTLNPNLSISKLNDYANIDYGFLTPDKFGIFRDPDGNARAMDGRILQVSREDIADIFQVANGPDNLFSQQRGTPGVIQTDPNNHAGVATTEINPDLSRQPKGQASIDGTTETSIDRVTPTSIDRDEPTSIDRRYECGNRAFDMYGARKFTWEQRDEYGVYRDEHGHARGVAGEIISVTKDNIRKILERASLFEESHICLPEHATSITLTRLAPELYTKEEIDEMVFGICGEELKTGR</sequence>
<evidence type="ECO:0000313" key="3">
    <source>
        <dbReference type="Proteomes" id="UP000823674"/>
    </source>
</evidence>
<feature type="region of interest" description="Disordered" evidence="1">
    <location>
        <begin position="127"/>
        <end position="149"/>
    </location>
</feature>
<evidence type="ECO:0000313" key="2">
    <source>
        <dbReference type="EMBL" id="KAG5375420.1"/>
    </source>
</evidence>
<feature type="region of interest" description="Disordered" evidence="1">
    <location>
        <begin position="470"/>
        <end position="489"/>
    </location>
</feature>
<proteinExistence type="predicted"/>